<evidence type="ECO:0000256" key="11">
    <source>
        <dbReference type="RuleBase" id="RU361157"/>
    </source>
</evidence>
<evidence type="ECO:0000256" key="7">
    <source>
        <dbReference type="ARBA" id="ARBA00022903"/>
    </source>
</evidence>
<dbReference type="GO" id="GO:0015920">
    <property type="term" value="P:lipopolysaccharide transport"/>
    <property type="evidence" value="ECO:0007669"/>
    <property type="project" value="TreeGrafter"/>
</dbReference>
<dbReference type="GO" id="GO:0043190">
    <property type="term" value="C:ATP-binding cassette (ABC) transporter complex"/>
    <property type="evidence" value="ECO:0007669"/>
    <property type="project" value="InterPro"/>
</dbReference>
<dbReference type="PANTHER" id="PTHR30413">
    <property type="entry name" value="INNER MEMBRANE TRANSPORT PERMEASE"/>
    <property type="match status" value="1"/>
</dbReference>
<feature type="transmembrane region" description="Helical" evidence="11">
    <location>
        <begin position="240"/>
        <end position="261"/>
    </location>
</feature>
<evidence type="ECO:0000256" key="5">
    <source>
        <dbReference type="ARBA" id="ARBA00022597"/>
    </source>
</evidence>
<keyword evidence="3 11" id="KW-0813">Transport</keyword>
<dbReference type="PROSITE" id="PS51012">
    <property type="entry name" value="ABC_TM2"/>
    <property type="match status" value="1"/>
</dbReference>
<evidence type="ECO:0000313" key="13">
    <source>
        <dbReference type="EMBL" id="KML46350.1"/>
    </source>
</evidence>
<dbReference type="PATRIC" id="fig|292.27.peg.8198"/>
<dbReference type="PIRSF" id="PIRSF006648">
    <property type="entry name" value="DrrB"/>
    <property type="match status" value="1"/>
</dbReference>
<evidence type="ECO:0000256" key="9">
    <source>
        <dbReference type="ARBA" id="ARBA00023047"/>
    </source>
</evidence>
<sequence>MEQSHRRHMTGWVQHSSLIWQLAKREMAQRYKSSALGGFWVVAQPLIQLLLYAFVFQVVLRSRWGVTVPNTGREVPFGLILFVGILIHALLAEILTRGPALVVSNVSFVKRVIFPLEILPVVTMVTAIINVMFGFLILFGGFLLVHGTLTPMAFMIVVPLFFLVVLGLGLGWLLSAFGVYFRDLSQLTTHLSTILMFTAPICYPATMVPEHFRWLLQINPLTLPVESVRGMLFQGTPPDWSALLTYGAGAIVFAWFGNFVFRKLRGGFADVL</sequence>
<evidence type="ECO:0000256" key="3">
    <source>
        <dbReference type="ARBA" id="ARBA00022448"/>
    </source>
</evidence>
<evidence type="ECO:0000256" key="4">
    <source>
        <dbReference type="ARBA" id="ARBA00022475"/>
    </source>
</evidence>
<keyword evidence="4 11" id="KW-1003">Cell membrane</keyword>
<keyword evidence="6 11" id="KW-0812">Transmembrane</keyword>
<dbReference type="Pfam" id="PF01061">
    <property type="entry name" value="ABC2_membrane"/>
    <property type="match status" value="1"/>
</dbReference>
<feature type="transmembrane region" description="Helical" evidence="11">
    <location>
        <begin position="75"/>
        <end position="95"/>
    </location>
</feature>
<evidence type="ECO:0000313" key="14">
    <source>
        <dbReference type="Proteomes" id="UP000036338"/>
    </source>
</evidence>
<feature type="domain" description="ABC transmembrane type-2" evidence="12">
    <location>
        <begin position="36"/>
        <end position="264"/>
    </location>
</feature>
<dbReference type="AlphaFoldDB" id="A0A0J5WH71"/>
<dbReference type="EMBL" id="LDWR01000079">
    <property type="protein sequence ID" value="KML46350.1"/>
    <property type="molecule type" value="Genomic_DNA"/>
</dbReference>
<evidence type="ECO:0000256" key="10">
    <source>
        <dbReference type="ARBA" id="ARBA00023136"/>
    </source>
</evidence>
<comment type="similarity">
    <text evidence="2 11">Belongs to the ABC-2 integral membrane protein family.</text>
</comment>
<evidence type="ECO:0000256" key="6">
    <source>
        <dbReference type="ARBA" id="ARBA00022692"/>
    </source>
</evidence>
<evidence type="ECO:0000259" key="12">
    <source>
        <dbReference type="PROSITE" id="PS51012"/>
    </source>
</evidence>
<reference evidence="13 14" key="1">
    <citation type="submission" date="2015-05" db="EMBL/GenBank/DDBJ databases">
        <title>Draft genome of Burkholderia cepacia LK29.</title>
        <authorList>
            <person name="Chan X.Y."/>
        </authorList>
    </citation>
    <scope>NUCLEOTIDE SEQUENCE [LARGE SCALE GENOMIC DNA]</scope>
    <source>
        <strain evidence="13 14">LK29</strain>
    </source>
</reference>
<dbReference type="InterPro" id="IPR047817">
    <property type="entry name" value="ABC2_TM_bact-type"/>
</dbReference>
<comment type="subcellular location">
    <subcellularLocation>
        <location evidence="11">Cell inner membrane</location>
        <topology evidence="11">Multi-pass membrane protein</topology>
    </subcellularLocation>
    <subcellularLocation>
        <location evidence="1">Cell membrane</location>
        <topology evidence="1">Multi-pass membrane protein</topology>
    </subcellularLocation>
</comment>
<comment type="caution">
    <text evidence="13">The sequence shown here is derived from an EMBL/GenBank/DDBJ whole genome shotgun (WGS) entry which is preliminary data.</text>
</comment>
<dbReference type="GO" id="GO:0015774">
    <property type="term" value="P:polysaccharide transport"/>
    <property type="evidence" value="ECO:0007669"/>
    <property type="project" value="UniProtKB-KW"/>
</dbReference>
<proteinExistence type="inferred from homology"/>
<protein>
    <recommendedName>
        <fullName evidence="11">Transport permease protein</fullName>
    </recommendedName>
</protein>
<keyword evidence="10 11" id="KW-0472">Membrane</keyword>
<gene>
    <name evidence="13" type="ORF">VL15_35860</name>
</gene>
<evidence type="ECO:0000256" key="2">
    <source>
        <dbReference type="ARBA" id="ARBA00007783"/>
    </source>
</evidence>
<keyword evidence="7" id="KW-0972">Capsule biogenesis/degradation</keyword>
<dbReference type="PANTHER" id="PTHR30413:SF10">
    <property type="entry name" value="CAPSULE POLYSACCHARIDE EXPORT INNER-MEMBRANE PROTEIN CTRC"/>
    <property type="match status" value="1"/>
</dbReference>
<dbReference type="RefSeq" id="WP_048251518.1">
    <property type="nucleotide sequence ID" value="NZ_LDWR01000079.1"/>
</dbReference>
<feature type="transmembrane region" description="Helical" evidence="11">
    <location>
        <begin position="34"/>
        <end position="55"/>
    </location>
</feature>
<keyword evidence="8 11" id="KW-1133">Transmembrane helix</keyword>
<feature type="transmembrane region" description="Helical" evidence="11">
    <location>
        <begin position="116"/>
        <end position="146"/>
    </location>
</feature>
<organism evidence="13 14">
    <name type="scientific">Burkholderia cepacia</name>
    <name type="common">Pseudomonas cepacia</name>
    <dbReference type="NCBI Taxonomy" id="292"/>
    <lineage>
        <taxon>Bacteria</taxon>
        <taxon>Pseudomonadati</taxon>
        <taxon>Pseudomonadota</taxon>
        <taxon>Betaproteobacteria</taxon>
        <taxon>Burkholderiales</taxon>
        <taxon>Burkholderiaceae</taxon>
        <taxon>Burkholderia</taxon>
        <taxon>Burkholderia cepacia complex</taxon>
    </lineage>
</organism>
<dbReference type="Proteomes" id="UP000036338">
    <property type="component" value="Unassembled WGS sequence"/>
</dbReference>
<accession>A0A0J5WH71</accession>
<dbReference type="GO" id="GO:0140359">
    <property type="term" value="F:ABC-type transporter activity"/>
    <property type="evidence" value="ECO:0007669"/>
    <property type="project" value="InterPro"/>
</dbReference>
<dbReference type="InterPro" id="IPR000412">
    <property type="entry name" value="ABC_2_transport"/>
</dbReference>
<evidence type="ECO:0000256" key="8">
    <source>
        <dbReference type="ARBA" id="ARBA00022989"/>
    </source>
</evidence>
<keyword evidence="9" id="KW-0625">Polysaccharide transport</keyword>
<evidence type="ECO:0000256" key="1">
    <source>
        <dbReference type="ARBA" id="ARBA00004651"/>
    </source>
</evidence>
<dbReference type="InterPro" id="IPR013525">
    <property type="entry name" value="ABC2_TM"/>
</dbReference>
<feature type="transmembrane region" description="Helical" evidence="11">
    <location>
        <begin position="152"/>
        <end position="175"/>
    </location>
</feature>
<name>A0A0J5WH71_BURCE</name>
<feature type="transmembrane region" description="Helical" evidence="11">
    <location>
        <begin position="187"/>
        <end position="206"/>
    </location>
</feature>
<keyword evidence="5" id="KW-0762">Sugar transport</keyword>